<proteinExistence type="predicted"/>
<dbReference type="InterPro" id="IPR004087">
    <property type="entry name" value="KH_dom"/>
</dbReference>
<evidence type="ECO:0000313" key="6">
    <source>
        <dbReference type="Proteomes" id="UP000694240"/>
    </source>
</evidence>
<dbReference type="EMBL" id="JAEFBK010000011">
    <property type="protein sequence ID" value="KAG7550071.1"/>
    <property type="molecule type" value="Genomic_DNA"/>
</dbReference>
<dbReference type="Pfam" id="PF00013">
    <property type="entry name" value="KH_1"/>
    <property type="match status" value="2"/>
</dbReference>
<dbReference type="GO" id="GO:0005739">
    <property type="term" value="C:mitochondrion"/>
    <property type="evidence" value="ECO:0007669"/>
    <property type="project" value="TreeGrafter"/>
</dbReference>
<feature type="region of interest" description="Disordered" evidence="3">
    <location>
        <begin position="1"/>
        <end position="23"/>
    </location>
</feature>
<evidence type="ECO:0000256" key="3">
    <source>
        <dbReference type="SAM" id="MobiDB-lite"/>
    </source>
</evidence>
<dbReference type="Proteomes" id="UP000694240">
    <property type="component" value="Chromosome 11"/>
</dbReference>
<dbReference type="GO" id="GO:0003723">
    <property type="term" value="F:RNA binding"/>
    <property type="evidence" value="ECO:0007669"/>
    <property type="project" value="UniProtKB-UniRule"/>
</dbReference>
<dbReference type="Pfam" id="PF06747">
    <property type="entry name" value="CHCH"/>
    <property type="match status" value="1"/>
</dbReference>
<evidence type="ECO:0000313" key="5">
    <source>
        <dbReference type="EMBL" id="KAG7550071.1"/>
    </source>
</evidence>
<dbReference type="SMART" id="SM00322">
    <property type="entry name" value="KH"/>
    <property type="match status" value="3"/>
</dbReference>
<dbReference type="InterPro" id="IPR055304">
    <property type="entry name" value="CHCHD2/10-like"/>
</dbReference>
<dbReference type="PROSITE" id="PS50084">
    <property type="entry name" value="KH_TYPE_1"/>
    <property type="match status" value="2"/>
</dbReference>
<keyword evidence="6" id="KW-1185">Reference proteome</keyword>
<dbReference type="PANTHER" id="PTHR13523">
    <property type="entry name" value="COILED-COIL-HELIX-COILED-COIL-HELIX DOMAIN CONTAINING 2/NUR77"/>
    <property type="match status" value="1"/>
</dbReference>
<feature type="domain" description="K Homology" evidence="4">
    <location>
        <begin position="25"/>
        <end position="99"/>
    </location>
</feature>
<reference evidence="5 6" key="1">
    <citation type="submission" date="2020-12" db="EMBL/GenBank/DDBJ databases">
        <title>Concerted genomic and epigenomic changes stabilize Arabidopsis allopolyploids.</title>
        <authorList>
            <person name="Chen Z."/>
        </authorList>
    </citation>
    <scope>NUCLEOTIDE SEQUENCE [LARGE SCALE GENOMIC DNA]</scope>
    <source>
        <strain evidence="5">Allo738</strain>
        <tissue evidence="5">Leaf</tissue>
    </source>
</reference>
<organism evidence="5 6">
    <name type="scientific">Arabidopsis thaliana x Arabidopsis arenosa</name>
    <dbReference type="NCBI Taxonomy" id="1240361"/>
    <lineage>
        <taxon>Eukaryota</taxon>
        <taxon>Viridiplantae</taxon>
        <taxon>Streptophyta</taxon>
        <taxon>Embryophyta</taxon>
        <taxon>Tracheophyta</taxon>
        <taxon>Spermatophyta</taxon>
        <taxon>Magnoliopsida</taxon>
        <taxon>eudicotyledons</taxon>
        <taxon>Gunneridae</taxon>
        <taxon>Pentapetalae</taxon>
        <taxon>rosids</taxon>
        <taxon>malvids</taxon>
        <taxon>Brassicales</taxon>
        <taxon>Brassicaceae</taxon>
        <taxon>Camelineae</taxon>
        <taxon>Arabidopsis</taxon>
    </lineage>
</organism>
<accession>A0A8T1YUG7</accession>
<comment type="caution">
    <text evidence="5">The sequence shown here is derived from an EMBL/GenBank/DDBJ whole genome shotgun (WGS) entry which is preliminary data.</text>
</comment>
<dbReference type="AlphaFoldDB" id="A0A8T1YUG7"/>
<evidence type="ECO:0000256" key="1">
    <source>
        <dbReference type="ARBA" id="ARBA00023157"/>
    </source>
</evidence>
<feature type="domain" description="K Homology" evidence="4">
    <location>
        <begin position="130"/>
        <end position="205"/>
    </location>
</feature>
<name>A0A8T1YUG7_9BRAS</name>
<feature type="region of interest" description="Disordered" evidence="3">
    <location>
        <begin position="480"/>
        <end position="504"/>
    </location>
</feature>
<dbReference type="PANTHER" id="PTHR13523:SF2">
    <property type="entry name" value="COILED-COIL-HELIX-COILED-COIL-HELIX DOMAIN CONTAINING 2, ISOFORM A-RELATED"/>
    <property type="match status" value="1"/>
</dbReference>
<protein>
    <submittedName>
        <fullName evidence="5">K Homology domain type 1 superfamily</fullName>
    </submittedName>
</protein>
<feature type="region of interest" description="Disordered" evidence="3">
    <location>
        <begin position="312"/>
        <end position="361"/>
    </location>
</feature>
<keyword evidence="2" id="KW-0694">RNA-binding</keyword>
<feature type="domain" description="K Homology" evidence="4">
    <location>
        <begin position="373"/>
        <end position="448"/>
    </location>
</feature>
<dbReference type="GO" id="GO:0007005">
    <property type="term" value="P:mitochondrion organization"/>
    <property type="evidence" value="ECO:0007669"/>
    <property type="project" value="InterPro"/>
</dbReference>
<keyword evidence="1" id="KW-1015">Disulfide bond</keyword>
<evidence type="ECO:0000259" key="4">
    <source>
        <dbReference type="SMART" id="SM00322"/>
    </source>
</evidence>
<gene>
    <name evidence="5" type="ORF">ISN45_Aa06g008970</name>
</gene>
<feature type="compositionally biased region" description="Polar residues" evidence="3">
    <location>
        <begin position="8"/>
        <end position="18"/>
    </location>
</feature>
<evidence type="ECO:0000256" key="2">
    <source>
        <dbReference type="PROSITE-ProRule" id="PRU00117"/>
    </source>
</evidence>
<dbReference type="GO" id="GO:0005634">
    <property type="term" value="C:nucleus"/>
    <property type="evidence" value="ECO:0007669"/>
    <property type="project" value="TreeGrafter"/>
</dbReference>
<dbReference type="InterPro" id="IPR010625">
    <property type="entry name" value="CHCH"/>
</dbReference>
<sequence>MEGKKFRAQSTARTQQQPPSAPPPGYVMFRILCDVSQVGHVIGKSGKMIKELQETTKSLIWIETPDDSLYRLITIYAHVGSTSRVKLGVVVNYASNKEKEEQEQEVEVSRAQGALIRVFEVLNFRFWTTSSVSCRLLIEGSHVVTVIGNGGELMQRIWRETGCNVEIRSHDLPICAKPGDVMLKIEGNVMAAVKKALVSISSHLQACQPMASLHSEAVPGALRRTMDVVPREASCRSRQYREVDPRDSLQRHAEIRQEDALNQVTSMPREYLINQSFQMGSYFPFNYANPCIRPEDPFPNWFSPTTGYAPNSGRRSTMDLNDMSHHSSQASSRLWASPPPTAPRSVYGSEGLSSTRDDHLGLESGLKPSMVIRNKTVRYRVSEDDVSSMFGYGKDGHNRLQKSLREISGAFVQLLEPYPGRMMDITVCISGTPDQIQAAENRLYAFFPEIKQGAFWSQSTVKFSPENSSRSNLQHLKFKMPRGSSGVNRAPPPATAQPSGGGSDGGIFRNIRATIVDGFAFGAGNTVSHRVVDSVMGPRTFKHETVVSQAAPASPVASSMSACDIHSKAFQDCVNHFGSDISKCQFYMDMLTECKKNSGSLVAA</sequence>
<dbReference type="InterPro" id="IPR004088">
    <property type="entry name" value="KH_dom_type_1"/>
</dbReference>